<keyword evidence="2" id="KW-1133">Transmembrane helix</keyword>
<feature type="region of interest" description="Disordered" evidence="1">
    <location>
        <begin position="1"/>
        <end position="24"/>
    </location>
</feature>
<proteinExistence type="predicted"/>
<dbReference type="AlphaFoldDB" id="A0A6M3XG54"/>
<gene>
    <name evidence="3" type="ORF">TM448B00801_0019</name>
</gene>
<dbReference type="EMBL" id="MT144661">
    <property type="protein sequence ID" value="QJH96761.1"/>
    <property type="molecule type" value="Genomic_DNA"/>
</dbReference>
<keyword evidence="2" id="KW-0472">Membrane</keyword>
<protein>
    <submittedName>
        <fullName evidence="3">Uncharacterized protein</fullName>
    </submittedName>
</protein>
<sequence>MPASMAESALPFPRGRTAGDGELSLDDTTLQDLEGKRYVVDDDVHNTGLPVVLMVVKNDTGAAITVARKFGEFSAADTYDMGRRLGQFPANTEGAIAVPLDDKYTVGQSIPDDDLFYVILKGPVSVLAAATVVNLAAHIPVMTSSTGVVADAAAPTAGSFVIGTLAYAASYVAGAAVVVLADCEALKKSPA</sequence>
<accession>A0A6M3XG54</accession>
<feature type="transmembrane region" description="Helical" evidence="2">
    <location>
        <begin position="115"/>
        <end position="137"/>
    </location>
</feature>
<name>A0A6M3XG54_9ZZZZ</name>
<reference evidence="3" key="1">
    <citation type="submission" date="2020-03" db="EMBL/GenBank/DDBJ databases">
        <title>The deep terrestrial virosphere.</title>
        <authorList>
            <person name="Holmfeldt K."/>
            <person name="Nilsson E."/>
            <person name="Simone D."/>
            <person name="Lopez-Fernandez M."/>
            <person name="Wu X."/>
            <person name="de Brujin I."/>
            <person name="Lundin D."/>
            <person name="Andersson A."/>
            <person name="Bertilsson S."/>
            <person name="Dopson M."/>
        </authorList>
    </citation>
    <scope>NUCLEOTIDE SEQUENCE</scope>
    <source>
        <strain evidence="3">TM448B00801</strain>
    </source>
</reference>
<keyword evidence="2" id="KW-0812">Transmembrane</keyword>
<evidence type="ECO:0000256" key="1">
    <source>
        <dbReference type="SAM" id="MobiDB-lite"/>
    </source>
</evidence>
<evidence type="ECO:0000256" key="2">
    <source>
        <dbReference type="SAM" id="Phobius"/>
    </source>
</evidence>
<feature type="transmembrane region" description="Helical" evidence="2">
    <location>
        <begin position="157"/>
        <end position="181"/>
    </location>
</feature>
<organism evidence="3">
    <name type="scientific">viral metagenome</name>
    <dbReference type="NCBI Taxonomy" id="1070528"/>
    <lineage>
        <taxon>unclassified sequences</taxon>
        <taxon>metagenomes</taxon>
        <taxon>organismal metagenomes</taxon>
    </lineage>
</organism>
<evidence type="ECO:0000313" key="3">
    <source>
        <dbReference type="EMBL" id="QJH96761.1"/>
    </source>
</evidence>